<feature type="transmembrane region" description="Helical" evidence="12">
    <location>
        <begin position="115"/>
        <end position="134"/>
    </location>
</feature>
<feature type="transmembrane region" description="Helical" evidence="12">
    <location>
        <begin position="57"/>
        <end position="76"/>
    </location>
</feature>
<protein>
    <recommendedName>
        <fullName evidence="13">Ig-like domain-containing protein</fullName>
    </recommendedName>
</protein>
<dbReference type="PROSITE" id="PS50835">
    <property type="entry name" value="IG_LIKE"/>
    <property type="match status" value="1"/>
</dbReference>
<evidence type="ECO:0000256" key="1">
    <source>
        <dbReference type="ARBA" id="ARBA00004651"/>
    </source>
</evidence>
<evidence type="ECO:0000256" key="9">
    <source>
        <dbReference type="ARBA" id="ARBA00023136"/>
    </source>
</evidence>
<proteinExistence type="inferred from homology"/>
<dbReference type="Gene3D" id="1.20.1730.10">
    <property type="entry name" value="Sodium/glucose cotransporter"/>
    <property type="match status" value="1"/>
</dbReference>
<dbReference type="Proteomes" id="UP001148838">
    <property type="component" value="Unassembled WGS sequence"/>
</dbReference>
<dbReference type="PANTHER" id="PTHR42985">
    <property type="entry name" value="SODIUM-COUPLED MONOCARBOXYLATE TRANSPORTER"/>
    <property type="match status" value="1"/>
</dbReference>
<keyword evidence="8" id="KW-0406">Ion transport</keyword>
<dbReference type="InterPro" id="IPR007110">
    <property type="entry name" value="Ig-like_dom"/>
</dbReference>
<comment type="subcellular location">
    <subcellularLocation>
        <location evidence="1">Cell membrane</location>
        <topology evidence="1">Multi-pass membrane protein</topology>
    </subcellularLocation>
</comment>
<feature type="domain" description="Ig-like" evidence="13">
    <location>
        <begin position="259"/>
        <end position="300"/>
    </location>
</feature>
<reference evidence="14 15" key="1">
    <citation type="journal article" date="2022" name="Allergy">
        <title>Genome assembly and annotation of Periplaneta americana reveal a comprehensive cockroach allergen profile.</title>
        <authorList>
            <person name="Wang L."/>
            <person name="Xiong Q."/>
            <person name="Saelim N."/>
            <person name="Wang L."/>
            <person name="Nong W."/>
            <person name="Wan A.T."/>
            <person name="Shi M."/>
            <person name="Liu X."/>
            <person name="Cao Q."/>
            <person name="Hui J.H.L."/>
            <person name="Sookrung N."/>
            <person name="Leung T.F."/>
            <person name="Tungtrongchitr A."/>
            <person name="Tsui S.K.W."/>
        </authorList>
    </citation>
    <scope>NUCLEOTIDE SEQUENCE [LARGE SCALE GENOMIC DNA]</scope>
    <source>
        <strain evidence="14">PWHHKU_190912</strain>
    </source>
</reference>
<keyword evidence="4" id="KW-1003">Cell membrane</keyword>
<comment type="caution">
    <text evidence="14">The sequence shown here is derived from an EMBL/GenBank/DDBJ whole genome shotgun (WGS) entry which is preliminary data.</text>
</comment>
<evidence type="ECO:0000313" key="14">
    <source>
        <dbReference type="EMBL" id="KAJ4433254.1"/>
    </source>
</evidence>
<evidence type="ECO:0000256" key="3">
    <source>
        <dbReference type="ARBA" id="ARBA00022448"/>
    </source>
</evidence>
<dbReference type="Pfam" id="PF00474">
    <property type="entry name" value="SSF"/>
    <property type="match status" value="1"/>
</dbReference>
<dbReference type="InterPro" id="IPR038377">
    <property type="entry name" value="Na/Glc_symporter_sf"/>
</dbReference>
<keyword evidence="9 12" id="KW-0472">Membrane</keyword>
<evidence type="ECO:0000256" key="10">
    <source>
        <dbReference type="ARBA" id="ARBA00023201"/>
    </source>
</evidence>
<dbReference type="Pfam" id="PF13927">
    <property type="entry name" value="Ig_3"/>
    <property type="match status" value="1"/>
</dbReference>
<accession>A0ABQ8SGK2</accession>
<evidence type="ECO:0000256" key="4">
    <source>
        <dbReference type="ARBA" id="ARBA00022475"/>
    </source>
</evidence>
<dbReference type="InterPro" id="IPR001734">
    <property type="entry name" value="Na/solute_symporter"/>
</dbReference>
<dbReference type="InterPro" id="IPR051163">
    <property type="entry name" value="Sodium:Solute_Symporter_SSF"/>
</dbReference>
<dbReference type="PROSITE" id="PS50283">
    <property type="entry name" value="NA_SOLUT_SYMP_3"/>
    <property type="match status" value="1"/>
</dbReference>
<dbReference type="InterPro" id="IPR036179">
    <property type="entry name" value="Ig-like_dom_sf"/>
</dbReference>
<evidence type="ECO:0000256" key="2">
    <source>
        <dbReference type="ARBA" id="ARBA00006434"/>
    </source>
</evidence>
<keyword evidence="15" id="KW-1185">Reference proteome</keyword>
<evidence type="ECO:0000256" key="6">
    <source>
        <dbReference type="ARBA" id="ARBA00022989"/>
    </source>
</evidence>
<keyword evidence="6 12" id="KW-1133">Transmembrane helix</keyword>
<comment type="similarity">
    <text evidence="2 11">Belongs to the sodium:solute symporter (SSF) (TC 2.A.21) family.</text>
</comment>
<evidence type="ECO:0000256" key="5">
    <source>
        <dbReference type="ARBA" id="ARBA00022692"/>
    </source>
</evidence>
<dbReference type="InterPro" id="IPR013783">
    <property type="entry name" value="Ig-like_fold"/>
</dbReference>
<evidence type="ECO:0000256" key="11">
    <source>
        <dbReference type="RuleBase" id="RU362091"/>
    </source>
</evidence>
<organism evidence="14 15">
    <name type="scientific">Periplaneta americana</name>
    <name type="common">American cockroach</name>
    <name type="synonym">Blatta americana</name>
    <dbReference type="NCBI Taxonomy" id="6978"/>
    <lineage>
        <taxon>Eukaryota</taxon>
        <taxon>Metazoa</taxon>
        <taxon>Ecdysozoa</taxon>
        <taxon>Arthropoda</taxon>
        <taxon>Hexapoda</taxon>
        <taxon>Insecta</taxon>
        <taxon>Pterygota</taxon>
        <taxon>Neoptera</taxon>
        <taxon>Polyneoptera</taxon>
        <taxon>Dictyoptera</taxon>
        <taxon>Blattodea</taxon>
        <taxon>Blattoidea</taxon>
        <taxon>Blattidae</taxon>
        <taxon>Blattinae</taxon>
        <taxon>Periplaneta</taxon>
    </lineage>
</organism>
<feature type="transmembrane region" description="Helical" evidence="12">
    <location>
        <begin position="88"/>
        <end position="108"/>
    </location>
</feature>
<dbReference type="SUPFAM" id="SSF48726">
    <property type="entry name" value="Immunoglobulin"/>
    <property type="match status" value="1"/>
</dbReference>
<evidence type="ECO:0000259" key="13">
    <source>
        <dbReference type="PROSITE" id="PS50835"/>
    </source>
</evidence>
<evidence type="ECO:0000256" key="7">
    <source>
        <dbReference type="ARBA" id="ARBA00023053"/>
    </source>
</evidence>
<evidence type="ECO:0000313" key="15">
    <source>
        <dbReference type="Proteomes" id="UP001148838"/>
    </source>
</evidence>
<keyword evidence="5 12" id="KW-0812">Transmembrane</keyword>
<feature type="transmembrane region" description="Helical" evidence="12">
    <location>
        <begin position="185"/>
        <end position="209"/>
    </location>
</feature>
<evidence type="ECO:0000256" key="8">
    <source>
        <dbReference type="ARBA" id="ARBA00023065"/>
    </source>
</evidence>
<name>A0ABQ8SGK2_PERAM</name>
<dbReference type="EMBL" id="JAJSOF020000027">
    <property type="protein sequence ID" value="KAJ4433254.1"/>
    <property type="molecule type" value="Genomic_DNA"/>
</dbReference>
<dbReference type="Gene3D" id="2.60.40.10">
    <property type="entry name" value="Immunoglobulins"/>
    <property type="match status" value="1"/>
</dbReference>
<evidence type="ECO:0000256" key="12">
    <source>
        <dbReference type="SAM" id="Phobius"/>
    </source>
</evidence>
<keyword evidence="7" id="KW-0915">Sodium</keyword>
<feature type="transmembrane region" description="Helical" evidence="12">
    <location>
        <begin position="12"/>
        <end position="37"/>
    </location>
</feature>
<keyword evidence="10" id="KW-0739">Sodium transport</keyword>
<sequence>MDVAGSIPGLPGLFVAGVFSASLSSMSSCLNCLAATIYEDFVRPNLKGDESEQRAGWIMKTIVLVVGAISVLLVFVVEQLGGVLEISYSAQGITCGALLGLFSLGIFFPWANAKGALWGSIASLGIVSIIVFGAQRALATGKITHKTLPTSVLGCLANTTLNNSTVTELLDQEQDEAFVLFRISYWYYGVVGSFTVIIVGMLISAITGLQNPRKLNIVLIAPFLRNYVTRGSEAEEEVVELTEKDLLTMTQEQNSYVPPDILDYPTSTDMVVREGTNVTLRCAATGSPQPNITWRREGGEPIPLGNGQETIAKTIQLKEYDRKNWCIKPQESSVREVESGTEAYAITRNFNLSERIFQVLAYGGRVNSPPLLMQEDKVFEN</sequence>
<gene>
    <name evidence="14" type="ORF">ANN_15513</name>
</gene>
<keyword evidence="3" id="KW-0813">Transport</keyword>
<dbReference type="PANTHER" id="PTHR42985:SF21">
    <property type="entry name" value="SODIUM-DEPENDENT MULTIVITAMIN TRANSPORTER-LIKE PROTEIN"/>
    <property type="match status" value="1"/>
</dbReference>